<protein>
    <submittedName>
        <fullName evidence="1">Uncharacterized protein</fullName>
    </submittedName>
</protein>
<dbReference type="AlphaFoldDB" id="A0A0K2UZZ8"/>
<evidence type="ECO:0000313" key="1">
    <source>
        <dbReference type="EMBL" id="CDW43809.1"/>
    </source>
</evidence>
<dbReference type="EMBL" id="HACA01026448">
    <property type="protein sequence ID" value="CDW43809.1"/>
    <property type="molecule type" value="Transcribed_RNA"/>
</dbReference>
<accession>A0A0K2UZZ8</accession>
<sequence length="80" mass="9588">SGCWSRGITREGSRDRSWCRRRSWSRCAINPRSRSTITTWSRCRSWSIGITREGSRDRSWCTIATWSWCRSSPLCRRWSR</sequence>
<organism evidence="1">
    <name type="scientific">Lepeophtheirus salmonis</name>
    <name type="common">Salmon louse</name>
    <name type="synonym">Caligus salmonis</name>
    <dbReference type="NCBI Taxonomy" id="72036"/>
    <lineage>
        <taxon>Eukaryota</taxon>
        <taxon>Metazoa</taxon>
        <taxon>Ecdysozoa</taxon>
        <taxon>Arthropoda</taxon>
        <taxon>Crustacea</taxon>
        <taxon>Multicrustacea</taxon>
        <taxon>Hexanauplia</taxon>
        <taxon>Copepoda</taxon>
        <taxon>Siphonostomatoida</taxon>
        <taxon>Caligidae</taxon>
        <taxon>Lepeophtheirus</taxon>
    </lineage>
</organism>
<proteinExistence type="predicted"/>
<name>A0A0K2UZZ8_LEPSM</name>
<feature type="non-terminal residue" evidence="1">
    <location>
        <position position="1"/>
    </location>
</feature>
<reference evidence="1" key="1">
    <citation type="submission" date="2014-05" db="EMBL/GenBank/DDBJ databases">
        <authorList>
            <person name="Chronopoulou M."/>
        </authorList>
    </citation>
    <scope>NUCLEOTIDE SEQUENCE</scope>
    <source>
        <tissue evidence="1">Whole organism</tissue>
    </source>
</reference>